<dbReference type="NCBIfam" id="TIGR02566">
    <property type="entry name" value="cas_Csy3"/>
    <property type="match status" value="1"/>
</dbReference>
<dbReference type="CDD" id="cd09737">
    <property type="entry name" value="Csy3_I-F"/>
    <property type="match status" value="1"/>
</dbReference>
<evidence type="ECO:0000313" key="1">
    <source>
        <dbReference type="EMBL" id="SUT93328.1"/>
    </source>
</evidence>
<accession>A0A380TXB7</accession>
<dbReference type="AlphaFoldDB" id="A0A380TXB7"/>
<protein>
    <submittedName>
        <fullName evidence="1">CRISPR-associated protein</fullName>
    </submittedName>
</protein>
<dbReference type="Proteomes" id="UP000254253">
    <property type="component" value="Unassembled WGS sequence"/>
</dbReference>
<proteinExistence type="predicted"/>
<organism evidence="1 2">
    <name type="scientific">Actinobacillus lignieresii</name>
    <dbReference type="NCBI Taxonomy" id="720"/>
    <lineage>
        <taxon>Bacteria</taxon>
        <taxon>Pseudomonadati</taxon>
        <taxon>Pseudomonadota</taxon>
        <taxon>Gammaproteobacteria</taxon>
        <taxon>Pasteurellales</taxon>
        <taxon>Pasteurellaceae</taxon>
        <taxon>Actinobacillus</taxon>
    </lineage>
</organism>
<evidence type="ECO:0000313" key="2">
    <source>
        <dbReference type="Proteomes" id="UP000254253"/>
    </source>
</evidence>
<gene>
    <name evidence="1" type="ORF">NCTC4191_01159</name>
</gene>
<keyword evidence="2" id="KW-1185">Reference proteome</keyword>
<name>A0A380TXB7_ACTLI</name>
<dbReference type="RefSeq" id="WP_115590525.1">
    <property type="nucleotide sequence ID" value="NZ_UFRN01000002.1"/>
</dbReference>
<dbReference type="InterPro" id="IPR013399">
    <property type="entry name" value="CRISPR-assoc_prot_Csy3"/>
</dbReference>
<reference evidence="1 2" key="1">
    <citation type="submission" date="2018-06" db="EMBL/GenBank/DDBJ databases">
        <authorList>
            <consortium name="Pathogen Informatics"/>
            <person name="Doyle S."/>
        </authorList>
    </citation>
    <scope>NUCLEOTIDE SEQUENCE [LARGE SCALE GENOMIC DNA]</scope>
    <source>
        <strain evidence="1 2">NCTC4191</strain>
    </source>
</reference>
<dbReference type="EMBL" id="UFRN01000002">
    <property type="protein sequence ID" value="SUT93328.1"/>
    <property type="molecule type" value="Genomic_DNA"/>
</dbReference>
<sequence length="331" mass="37126">MTKLTTASVLAFERKLDISDATFTQKNSMSDVPEIAVTIRDKSVRGTISNRLKNALANDPAKLDAEIEKANLQRVDVATLNDDYDTLVARFTCKVLPFEGKPNVCNDPEYQAKLLSTIQNYLTAHGMSELAKRYATNLANARWLWRNRISAETIQVSIKVADDVIVFENAKQLPLNSFEQADEKLQKIASYIEKGLKGEEFIILEVEAQAKMGRGQEVYPSQELVLDTGTRKSKILYEINHKAGMHSQKIGNAIRTIDTWYTENAPFPMAAEPYGAVTNLGTAFRQPKEKIDFYTLFDNWVLKDVAPELEQQHYVISVLIRGGVFGASGKE</sequence>
<dbReference type="Pfam" id="PF09615">
    <property type="entry name" value="Cas_Csy3"/>
    <property type="match status" value="1"/>
</dbReference>